<dbReference type="EMBL" id="CAWUPB010001173">
    <property type="protein sequence ID" value="CAK7347883.1"/>
    <property type="molecule type" value="Genomic_DNA"/>
</dbReference>
<accession>A0AAV1SC67</accession>
<organism evidence="1 2">
    <name type="scientific">Dovyalis caffra</name>
    <dbReference type="NCBI Taxonomy" id="77055"/>
    <lineage>
        <taxon>Eukaryota</taxon>
        <taxon>Viridiplantae</taxon>
        <taxon>Streptophyta</taxon>
        <taxon>Embryophyta</taxon>
        <taxon>Tracheophyta</taxon>
        <taxon>Spermatophyta</taxon>
        <taxon>Magnoliopsida</taxon>
        <taxon>eudicotyledons</taxon>
        <taxon>Gunneridae</taxon>
        <taxon>Pentapetalae</taxon>
        <taxon>rosids</taxon>
        <taxon>fabids</taxon>
        <taxon>Malpighiales</taxon>
        <taxon>Salicaceae</taxon>
        <taxon>Flacourtieae</taxon>
        <taxon>Dovyalis</taxon>
    </lineage>
</organism>
<gene>
    <name evidence="1" type="ORF">DCAF_LOCUS20572</name>
</gene>
<dbReference type="Proteomes" id="UP001314170">
    <property type="component" value="Unassembled WGS sequence"/>
</dbReference>
<keyword evidence="2" id="KW-1185">Reference proteome</keyword>
<proteinExistence type="predicted"/>
<name>A0AAV1SC67_9ROSI</name>
<sequence>MCPLRHLLRLEAQGCAKDRRRRRVAPRIGVGAGLRALFLSGGQSLVVGITMMHFEVLAKTDGQKAELERVVRVNPVIVEDKGLLVCLQEMGACPKLLLFTILPIISACKPLAGT</sequence>
<reference evidence="1 2" key="1">
    <citation type="submission" date="2024-01" db="EMBL/GenBank/DDBJ databases">
        <authorList>
            <person name="Waweru B."/>
        </authorList>
    </citation>
    <scope>NUCLEOTIDE SEQUENCE [LARGE SCALE GENOMIC DNA]</scope>
</reference>
<protein>
    <submittedName>
        <fullName evidence="1">Uncharacterized protein</fullName>
    </submittedName>
</protein>
<evidence type="ECO:0000313" key="2">
    <source>
        <dbReference type="Proteomes" id="UP001314170"/>
    </source>
</evidence>
<evidence type="ECO:0000313" key="1">
    <source>
        <dbReference type="EMBL" id="CAK7347883.1"/>
    </source>
</evidence>
<dbReference type="AlphaFoldDB" id="A0AAV1SC67"/>
<comment type="caution">
    <text evidence="1">The sequence shown here is derived from an EMBL/GenBank/DDBJ whole genome shotgun (WGS) entry which is preliminary data.</text>
</comment>